<dbReference type="PIRSF" id="PIRSF000538">
    <property type="entry name" value="GlpK"/>
    <property type="match status" value="1"/>
</dbReference>
<evidence type="ECO:0000256" key="2">
    <source>
        <dbReference type="ARBA" id="ARBA00022629"/>
    </source>
</evidence>
<protein>
    <submittedName>
        <fullName evidence="7">D-xylulokinase-like protein</fullName>
    </submittedName>
</protein>
<dbReference type="Gene3D" id="3.30.420.40">
    <property type="match status" value="2"/>
</dbReference>
<feature type="domain" description="Carbohydrate kinase FGGY N-terminal" evidence="5">
    <location>
        <begin position="11"/>
        <end position="249"/>
    </location>
</feature>
<keyword evidence="4 7" id="KW-0418">Kinase</keyword>
<dbReference type="InterPro" id="IPR000577">
    <property type="entry name" value="Carb_kinase_FGGY"/>
</dbReference>
<dbReference type="InterPro" id="IPR043129">
    <property type="entry name" value="ATPase_NBD"/>
</dbReference>
<dbReference type="GO" id="GO:0016301">
    <property type="term" value="F:kinase activity"/>
    <property type="evidence" value="ECO:0007669"/>
    <property type="project" value="UniProtKB-KW"/>
</dbReference>
<proteinExistence type="inferred from homology"/>
<dbReference type="InterPro" id="IPR018484">
    <property type="entry name" value="FGGY_N"/>
</dbReference>
<dbReference type="AlphaFoldDB" id="A0A2L2BP93"/>
<keyword evidence="8" id="KW-1185">Reference proteome</keyword>
<dbReference type="Pfam" id="PF02782">
    <property type="entry name" value="FGGY_C"/>
    <property type="match status" value="1"/>
</dbReference>
<dbReference type="InterPro" id="IPR050406">
    <property type="entry name" value="FGGY_Carb_Kinase"/>
</dbReference>
<keyword evidence="2" id="KW-0859">Xylose metabolism</keyword>
<keyword evidence="3" id="KW-0808">Transferase</keyword>
<dbReference type="Pfam" id="PF00370">
    <property type="entry name" value="FGGY_N"/>
    <property type="match status" value="1"/>
</dbReference>
<gene>
    <name evidence="7" type="ORF">C3B54_11474</name>
</gene>
<reference evidence="7 8" key="1">
    <citation type="submission" date="2018-02" db="EMBL/GenBank/DDBJ databases">
        <title>Complete genome of the streamlined marine actinobacterium Pontimonas salivibrio CL-TW6 adapted to coastal planktonic lifestype.</title>
        <authorList>
            <person name="Cho B.C."/>
            <person name="Hardies S.C."/>
            <person name="Jang G.I."/>
            <person name="Hwang C.Y."/>
        </authorList>
    </citation>
    <scope>NUCLEOTIDE SEQUENCE [LARGE SCALE GENOMIC DNA]</scope>
    <source>
        <strain evidence="7 8">CL-TW6</strain>
    </source>
</reference>
<evidence type="ECO:0000313" key="8">
    <source>
        <dbReference type="Proteomes" id="UP000243077"/>
    </source>
</evidence>
<dbReference type="Proteomes" id="UP000243077">
    <property type="component" value="Chromosome"/>
</dbReference>
<sequence>MEVREINGQFVLGLDIGTTTLKGLLWEPREGTIARVVSREHRSLVNGDAHEQDPAGWEIALHSLLSDLFELVDPASITAIGLSGQMHTLLLVDEQGTPVRPAITWADRRASSQAEVLAREPLFQARGLNQVVEAFTAPRLAWLVDNEPSTVQRAATWLGAKDYLRYLLTGDVATDPSDAMGTLLWDPSTRKWDDDLFALCGATSTLGPPIDDSVAERGGVSRQAAEKTGLIEGTPVFCGAGDVSAAVVGAGVTDSQTVCLNAGTAAQAMRLTQVQRHPNGFLFHPAVGEGMLAMSSSYAAGASAAWAQNTFGFSPTIWDIAEGGTSSSAGLTYLPYMMGSAAPSKNDAVRAGFLGQNPSHSAENFAAAVLEGVAFSCADSVDQVSALGAQPENLILVGGVSRSRRWRDLLANTLDISVYHLPEGGSALGAAVLAAVGSEALDVGDVSGRVLQSANRVTPTSEEGRDRQARRRFQHFSSLLINGS</sequence>
<evidence type="ECO:0000313" key="7">
    <source>
        <dbReference type="EMBL" id="AVG23467.1"/>
    </source>
</evidence>
<dbReference type="InterPro" id="IPR018485">
    <property type="entry name" value="FGGY_C"/>
</dbReference>
<organism evidence="7 8">
    <name type="scientific">Pontimonas salivibrio</name>
    <dbReference type="NCBI Taxonomy" id="1159327"/>
    <lineage>
        <taxon>Bacteria</taxon>
        <taxon>Bacillati</taxon>
        <taxon>Actinomycetota</taxon>
        <taxon>Actinomycetes</taxon>
        <taxon>Micrococcales</taxon>
        <taxon>Microbacteriaceae</taxon>
        <taxon>Pontimonas</taxon>
    </lineage>
</organism>
<feature type="domain" description="Carbohydrate kinase FGGY C-terminal" evidence="6">
    <location>
        <begin position="262"/>
        <end position="437"/>
    </location>
</feature>
<comment type="similarity">
    <text evidence="1">Belongs to the FGGY kinase family.</text>
</comment>
<dbReference type="SUPFAM" id="SSF53067">
    <property type="entry name" value="Actin-like ATPase domain"/>
    <property type="match status" value="2"/>
</dbReference>
<name>A0A2L2BP93_9MICO</name>
<dbReference type="KEGG" id="psai:C3B54_11474"/>
<evidence type="ECO:0000256" key="3">
    <source>
        <dbReference type="ARBA" id="ARBA00022679"/>
    </source>
</evidence>
<evidence type="ECO:0000256" key="1">
    <source>
        <dbReference type="ARBA" id="ARBA00009156"/>
    </source>
</evidence>
<keyword evidence="2" id="KW-0119">Carbohydrate metabolism</keyword>
<accession>A0A2L2BP93</accession>
<evidence type="ECO:0000256" key="4">
    <source>
        <dbReference type="ARBA" id="ARBA00022777"/>
    </source>
</evidence>
<evidence type="ECO:0000259" key="5">
    <source>
        <dbReference type="Pfam" id="PF00370"/>
    </source>
</evidence>
<evidence type="ECO:0000259" key="6">
    <source>
        <dbReference type="Pfam" id="PF02782"/>
    </source>
</evidence>
<dbReference type="PANTHER" id="PTHR43095:SF5">
    <property type="entry name" value="XYLULOSE KINASE"/>
    <property type="match status" value="1"/>
</dbReference>
<dbReference type="PANTHER" id="PTHR43095">
    <property type="entry name" value="SUGAR KINASE"/>
    <property type="match status" value="1"/>
</dbReference>
<dbReference type="EMBL" id="CP026923">
    <property type="protein sequence ID" value="AVG23467.1"/>
    <property type="molecule type" value="Genomic_DNA"/>
</dbReference>
<dbReference type="GO" id="GO:0042732">
    <property type="term" value="P:D-xylose metabolic process"/>
    <property type="evidence" value="ECO:0007669"/>
    <property type="project" value="UniProtKB-KW"/>
</dbReference>